<sequence>MTSIRIASPIFAMAALVAQAAHAQDAATGASFVDDFNTLDMKRWYISDGWNNGAHQNCTWSKKNVKVEDGNLVLTFDKQPVKDRDFACGEIQTKQVFGYGTYEARLKAADASGLNSAFFTFIGPMNKKPHDEIDFEILGKNLNAVQVNQYVSAKGGNEKMADVHGGANKGFNDYAFVWQKDSLRFYVNGKLVNEVTDPAKLPKNPQKIFFSLWGTDKLKDWMGPFSFSGTQTMTIDRVAFTAEGDKCQFPDSVACKLN</sequence>
<keyword evidence="4 7" id="KW-0326">Glycosidase</keyword>
<evidence type="ECO:0000256" key="3">
    <source>
        <dbReference type="ARBA" id="ARBA00022801"/>
    </source>
</evidence>
<comment type="similarity">
    <text evidence="1">Belongs to the glycosyl hydrolase 16 family.</text>
</comment>
<dbReference type="Proteomes" id="UP001235269">
    <property type="component" value="Unassembled WGS sequence"/>
</dbReference>
<evidence type="ECO:0000259" key="6">
    <source>
        <dbReference type="PROSITE" id="PS51762"/>
    </source>
</evidence>
<dbReference type="PROSITE" id="PS51762">
    <property type="entry name" value="GH16_2"/>
    <property type="match status" value="1"/>
</dbReference>
<dbReference type="InterPro" id="IPR050546">
    <property type="entry name" value="Glycosyl_Hydrlase_16"/>
</dbReference>
<name>A0ABU0IL98_9HYPH</name>
<dbReference type="CDD" id="cd02175">
    <property type="entry name" value="GH16_lichenase"/>
    <property type="match status" value="1"/>
</dbReference>
<evidence type="ECO:0000256" key="2">
    <source>
        <dbReference type="ARBA" id="ARBA00022729"/>
    </source>
</evidence>
<reference evidence="7 8" key="1">
    <citation type="submission" date="2023-07" db="EMBL/GenBank/DDBJ databases">
        <title>Genomic Encyclopedia of Type Strains, Phase IV (KMG-IV): sequencing the most valuable type-strain genomes for metagenomic binning, comparative biology and taxonomic classification.</title>
        <authorList>
            <person name="Goeker M."/>
        </authorList>
    </citation>
    <scope>NUCLEOTIDE SEQUENCE [LARGE SCALE GENOMIC DNA]</scope>
    <source>
        <strain evidence="7 8">DSM 100301</strain>
    </source>
</reference>
<organism evidence="7 8">
    <name type="scientific">Rhizobium paknamense</name>
    <dbReference type="NCBI Taxonomy" id="1206817"/>
    <lineage>
        <taxon>Bacteria</taxon>
        <taxon>Pseudomonadati</taxon>
        <taxon>Pseudomonadota</taxon>
        <taxon>Alphaproteobacteria</taxon>
        <taxon>Hyphomicrobiales</taxon>
        <taxon>Rhizobiaceae</taxon>
        <taxon>Rhizobium/Agrobacterium group</taxon>
        <taxon>Rhizobium</taxon>
    </lineage>
</organism>
<dbReference type="GO" id="GO:0016798">
    <property type="term" value="F:hydrolase activity, acting on glycosyl bonds"/>
    <property type="evidence" value="ECO:0007669"/>
    <property type="project" value="UniProtKB-KW"/>
</dbReference>
<keyword evidence="8" id="KW-1185">Reference proteome</keyword>
<comment type="caution">
    <text evidence="7">The sequence shown here is derived from an EMBL/GenBank/DDBJ whole genome shotgun (WGS) entry which is preliminary data.</text>
</comment>
<proteinExistence type="inferred from homology"/>
<evidence type="ECO:0000256" key="4">
    <source>
        <dbReference type="ARBA" id="ARBA00023295"/>
    </source>
</evidence>
<evidence type="ECO:0000256" key="1">
    <source>
        <dbReference type="ARBA" id="ARBA00006865"/>
    </source>
</evidence>
<evidence type="ECO:0000313" key="7">
    <source>
        <dbReference type="EMBL" id="MDQ0458378.1"/>
    </source>
</evidence>
<feature type="chain" id="PRO_5046195157" evidence="5">
    <location>
        <begin position="24"/>
        <end position="258"/>
    </location>
</feature>
<dbReference type="InterPro" id="IPR013320">
    <property type="entry name" value="ConA-like_dom_sf"/>
</dbReference>
<dbReference type="EMBL" id="JAUSWH010000031">
    <property type="protein sequence ID" value="MDQ0458378.1"/>
    <property type="molecule type" value="Genomic_DNA"/>
</dbReference>
<accession>A0ABU0IL98</accession>
<dbReference type="InterPro" id="IPR008264">
    <property type="entry name" value="Beta_glucanase"/>
</dbReference>
<dbReference type="PANTHER" id="PTHR10963">
    <property type="entry name" value="GLYCOSYL HYDROLASE-RELATED"/>
    <property type="match status" value="1"/>
</dbReference>
<protein>
    <submittedName>
        <fullName evidence="7">Endo-1,3-1,4-beta-glycanase ExoK</fullName>
        <ecNumber evidence="7">3.2.1.-</ecNumber>
    </submittedName>
</protein>
<keyword evidence="2 5" id="KW-0732">Signal</keyword>
<dbReference type="InterPro" id="IPR000757">
    <property type="entry name" value="Beta-glucanase-like"/>
</dbReference>
<dbReference type="EC" id="3.2.1.-" evidence="7"/>
<dbReference type="SUPFAM" id="SSF49899">
    <property type="entry name" value="Concanavalin A-like lectins/glucanases"/>
    <property type="match status" value="1"/>
</dbReference>
<keyword evidence="3 7" id="KW-0378">Hydrolase</keyword>
<feature type="domain" description="GH16" evidence="6">
    <location>
        <begin position="22"/>
        <end position="246"/>
    </location>
</feature>
<feature type="signal peptide" evidence="5">
    <location>
        <begin position="1"/>
        <end position="23"/>
    </location>
</feature>
<gene>
    <name evidence="7" type="ORF">QO005_004740</name>
</gene>
<dbReference type="Pfam" id="PF00722">
    <property type="entry name" value="Glyco_hydro_16"/>
    <property type="match status" value="1"/>
</dbReference>
<dbReference type="Gene3D" id="2.60.120.200">
    <property type="match status" value="1"/>
</dbReference>
<dbReference type="PRINTS" id="PR00737">
    <property type="entry name" value="GLHYDRLASE16"/>
</dbReference>
<evidence type="ECO:0000256" key="5">
    <source>
        <dbReference type="SAM" id="SignalP"/>
    </source>
</evidence>
<dbReference type="RefSeq" id="WP_370878150.1">
    <property type="nucleotide sequence ID" value="NZ_JAUSWH010000031.1"/>
</dbReference>
<dbReference type="PANTHER" id="PTHR10963:SF22">
    <property type="entry name" value="GLYCOSIDASE CRH2-RELATED"/>
    <property type="match status" value="1"/>
</dbReference>
<evidence type="ECO:0000313" key="8">
    <source>
        <dbReference type="Proteomes" id="UP001235269"/>
    </source>
</evidence>